<dbReference type="GO" id="GO:0005829">
    <property type="term" value="C:cytosol"/>
    <property type="evidence" value="ECO:0007669"/>
    <property type="project" value="TreeGrafter"/>
</dbReference>
<comment type="similarity">
    <text evidence="1 4">Belongs to the D-isomer specific 2-hydroxyacid dehydrogenase family.</text>
</comment>
<feature type="domain" description="D-isomer specific 2-hydroxyacid dehydrogenase catalytic" evidence="5">
    <location>
        <begin position="47"/>
        <end position="323"/>
    </location>
</feature>
<evidence type="ECO:0000256" key="1">
    <source>
        <dbReference type="ARBA" id="ARBA00005854"/>
    </source>
</evidence>
<dbReference type="InterPro" id="IPR006140">
    <property type="entry name" value="D-isomer_DH_NAD-bd"/>
</dbReference>
<evidence type="ECO:0000259" key="6">
    <source>
        <dbReference type="Pfam" id="PF02826"/>
    </source>
</evidence>
<dbReference type="GO" id="GO:0016618">
    <property type="term" value="F:hydroxypyruvate reductase [NAD(P)H] activity"/>
    <property type="evidence" value="ECO:0007669"/>
    <property type="project" value="TreeGrafter"/>
</dbReference>
<dbReference type="PANTHER" id="PTHR10996:SF178">
    <property type="entry name" value="2-HYDROXYACID DEHYDROGENASE YGL185C-RELATED"/>
    <property type="match status" value="1"/>
</dbReference>
<organism evidence="7 8">
    <name type="scientific">Paenarthrobacter ureafaciens</name>
    <dbReference type="NCBI Taxonomy" id="37931"/>
    <lineage>
        <taxon>Bacteria</taxon>
        <taxon>Bacillati</taxon>
        <taxon>Actinomycetota</taxon>
        <taxon>Actinomycetes</taxon>
        <taxon>Micrococcales</taxon>
        <taxon>Micrococcaceae</taxon>
        <taxon>Paenarthrobacter</taxon>
    </lineage>
</organism>
<gene>
    <name evidence="7" type="ORF">NL394_21250</name>
</gene>
<dbReference type="AlphaFoldDB" id="A0AAX3EHG5"/>
<accession>A0AAX3EHG5</accession>
<dbReference type="EMBL" id="CP101185">
    <property type="protein sequence ID" value="UYV97520.1"/>
    <property type="molecule type" value="Genomic_DNA"/>
</dbReference>
<dbReference type="Pfam" id="PF02826">
    <property type="entry name" value="2-Hacid_dh_C"/>
    <property type="match status" value="1"/>
</dbReference>
<dbReference type="SUPFAM" id="SSF52283">
    <property type="entry name" value="Formate/glycerate dehydrogenase catalytic domain-like"/>
    <property type="match status" value="1"/>
</dbReference>
<dbReference type="Gene3D" id="3.40.50.720">
    <property type="entry name" value="NAD(P)-binding Rossmann-like Domain"/>
    <property type="match status" value="2"/>
</dbReference>
<sequence length="336" mass="35354">MKIVIADASLIVHRPAFELGLAPGTAISWHRSWDDPGVLSALRDADVFVGPRLTKAMGAGANRLRLIHTAGAGFDGIEPEALNTEAVCANTFHHEGSIAEYVATVLVALRRDLIAQDAALRKGKWHSSVYRRGLPQPKTLRGAVVTFLGFGHIGAASWKLLQSFGAEGIAVTRTGSVDAKAHGIRWAGSNEDLLTALSDSDALVISTPLTPETAGIIGATQLDALGPEGLLVNVARGPVVQEKALYSALKHHRIAGAAIDVWYGYPGPGGVGKSSTLPFESLDNVIMTPHSSAVTEETFRGRSQEIIENINRLAAGQPVRNVVMTGPSCSAAEPAS</sequence>
<keyword evidence="8" id="KW-1185">Reference proteome</keyword>
<evidence type="ECO:0000256" key="4">
    <source>
        <dbReference type="RuleBase" id="RU003719"/>
    </source>
</evidence>
<name>A0AAX3EHG5_PAEUR</name>
<evidence type="ECO:0000313" key="7">
    <source>
        <dbReference type="EMBL" id="UYV97520.1"/>
    </source>
</evidence>
<dbReference type="SUPFAM" id="SSF51735">
    <property type="entry name" value="NAD(P)-binding Rossmann-fold domains"/>
    <property type="match status" value="1"/>
</dbReference>
<dbReference type="CDD" id="cd12165">
    <property type="entry name" value="2-Hacid_dh_6"/>
    <property type="match status" value="1"/>
</dbReference>
<keyword evidence="3" id="KW-0520">NAD</keyword>
<keyword evidence="2 4" id="KW-0560">Oxidoreductase</keyword>
<dbReference type="RefSeq" id="WP_069696819.1">
    <property type="nucleotide sequence ID" value="NZ_CP043010.1"/>
</dbReference>
<protein>
    <submittedName>
        <fullName evidence="7">2-hydroxyacid dehydrogenase</fullName>
    </submittedName>
</protein>
<proteinExistence type="inferred from homology"/>
<evidence type="ECO:0000256" key="2">
    <source>
        <dbReference type="ARBA" id="ARBA00023002"/>
    </source>
</evidence>
<evidence type="ECO:0000259" key="5">
    <source>
        <dbReference type="Pfam" id="PF00389"/>
    </source>
</evidence>
<dbReference type="InterPro" id="IPR050223">
    <property type="entry name" value="D-isomer_2-hydroxyacid_DH"/>
</dbReference>
<evidence type="ECO:0000313" key="8">
    <source>
        <dbReference type="Proteomes" id="UP001163293"/>
    </source>
</evidence>
<dbReference type="InterPro" id="IPR006139">
    <property type="entry name" value="D-isomer_2_OHA_DH_cat_dom"/>
</dbReference>
<evidence type="ECO:0000256" key="3">
    <source>
        <dbReference type="ARBA" id="ARBA00023027"/>
    </source>
</evidence>
<dbReference type="InterPro" id="IPR036291">
    <property type="entry name" value="NAD(P)-bd_dom_sf"/>
</dbReference>
<dbReference type="PANTHER" id="PTHR10996">
    <property type="entry name" value="2-HYDROXYACID DEHYDROGENASE-RELATED"/>
    <property type="match status" value="1"/>
</dbReference>
<reference evidence="7" key="1">
    <citation type="submission" date="2022-07" db="EMBL/GenBank/DDBJ databases">
        <authorList>
            <person name="Wu T."/>
        </authorList>
    </citation>
    <scope>NUCLEOTIDE SEQUENCE</scope>
    <source>
        <strain evidence="7">SD-1</strain>
    </source>
</reference>
<dbReference type="GO" id="GO:0030267">
    <property type="term" value="F:glyoxylate reductase (NADPH) activity"/>
    <property type="evidence" value="ECO:0007669"/>
    <property type="project" value="TreeGrafter"/>
</dbReference>
<dbReference type="Proteomes" id="UP001163293">
    <property type="component" value="Chromosome"/>
</dbReference>
<dbReference type="GO" id="GO:0051287">
    <property type="term" value="F:NAD binding"/>
    <property type="evidence" value="ECO:0007669"/>
    <property type="project" value="InterPro"/>
</dbReference>
<feature type="domain" description="D-isomer specific 2-hydroxyacid dehydrogenase NAD-binding" evidence="6">
    <location>
        <begin position="105"/>
        <end position="291"/>
    </location>
</feature>
<dbReference type="Pfam" id="PF00389">
    <property type="entry name" value="2-Hacid_dh"/>
    <property type="match status" value="1"/>
</dbReference>